<dbReference type="RefSeq" id="WP_146959095.1">
    <property type="nucleotide sequence ID" value="NZ_CP042467.1"/>
</dbReference>
<dbReference type="InterPro" id="IPR028974">
    <property type="entry name" value="TSP_type-3_rpt"/>
</dbReference>
<proteinExistence type="predicted"/>
<accession>A0A5B8XP28</accession>
<dbReference type="SUPFAM" id="SSF103088">
    <property type="entry name" value="OmpA-like"/>
    <property type="match status" value="1"/>
</dbReference>
<dbReference type="Gene3D" id="3.30.1330.60">
    <property type="entry name" value="OmpA-like domain"/>
    <property type="match status" value="1"/>
</dbReference>
<feature type="domain" description="OmpA-like" evidence="8">
    <location>
        <begin position="450"/>
        <end position="567"/>
    </location>
</feature>
<evidence type="ECO:0000256" key="2">
    <source>
        <dbReference type="ARBA" id="ARBA00022729"/>
    </source>
</evidence>
<organism evidence="9 10">
    <name type="scientific">Microvenator marinus</name>
    <dbReference type="NCBI Taxonomy" id="2600177"/>
    <lineage>
        <taxon>Bacteria</taxon>
        <taxon>Deltaproteobacteria</taxon>
        <taxon>Bradymonadales</taxon>
        <taxon>Microvenatoraceae</taxon>
        <taxon>Microvenator</taxon>
    </lineage>
</organism>
<dbReference type="PROSITE" id="PS51123">
    <property type="entry name" value="OMPA_2"/>
    <property type="match status" value="1"/>
</dbReference>
<dbReference type="GO" id="GO:0005509">
    <property type="term" value="F:calcium ion binding"/>
    <property type="evidence" value="ECO:0007669"/>
    <property type="project" value="InterPro"/>
</dbReference>
<evidence type="ECO:0000313" key="9">
    <source>
        <dbReference type="EMBL" id="QED27410.1"/>
    </source>
</evidence>
<evidence type="ECO:0000256" key="5">
    <source>
        <dbReference type="PROSITE-ProRule" id="PRU00473"/>
    </source>
</evidence>
<name>A0A5B8XP28_9DELT</name>
<dbReference type="OrthoDB" id="5484889at2"/>
<dbReference type="Proteomes" id="UP000321595">
    <property type="component" value="Chromosome"/>
</dbReference>
<dbReference type="GO" id="GO:0007155">
    <property type="term" value="P:cell adhesion"/>
    <property type="evidence" value="ECO:0007669"/>
    <property type="project" value="InterPro"/>
</dbReference>
<evidence type="ECO:0000256" key="3">
    <source>
        <dbReference type="ARBA" id="ARBA00023136"/>
    </source>
</evidence>
<feature type="compositionally biased region" description="Acidic residues" evidence="6">
    <location>
        <begin position="399"/>
        <end position="429"/>
    </location>
</feature>
<dbReference type="Pfam" id="PF02412">
    <property type="entry name" value="TSP_3"/>
    <property type="match status" value="2"/>
</dbReference>
<feature type="compositionally biased region" description="Basic and acidic residues" evidence="6">
    <location>
        <begin position="434"/>
        <end position="447"/>
    </location>
</feature>
<dbReference type="SUPFAM" id="SSF103647">
    <property type="entry name" value="TSP type-3 repeat"/>
    <property type="match status" value="2"/>
</dbReference>
<dbReference type="InterPro" id="IPR006664">
    <property type="entry name" value="OMP_bac"/>
</dbReference>
<dbReference type="InterPro" id="IPR006665">
    <property type="entry name" value="OmpA-like"/>
</dbReference>
<dbReference type="PANTHER" id="PTHR30329:SF21">
    <property type="entry name" value="LIPOPROTEIN YIAD-RELATED"/>
    <property type="match status" value="1"/>
</dbReference>
<dbReference type="InterPro" id="IPR025737">
    <property type="entry name" value="FApF"/>
</dbReference>
<feature type="signal peptide" evidence="7">
    <location>
        <begin position="1"/>
        <end position="19"/>
    </location>
</feature>
<dbReference type="KEGG" id="bbae:FRD01_09190"/>
<gene>
    <name evidence="9" type="ORF">FRD01_09190</name>
</gene>
<feature type="compositionally biased region" description="Basic and acidic residues" evidence="6">
    <location>
        <begin position="285"/>
        <end position="305"/>
    </location>
</feature>
<evidence type="ECO:0000256" key="6">
    <source>
        <dbReference type="SAM" id="MobiDB-lite"/>
    </source>
</evidence>
<sequence length="567" mass="61199">MKKIFLVSLLMTLPTLASAQDLNVQNFSPIVGPHGLYSLEYGRTLKHLDPAFGVVLNYSSRPLAEAFPDGTRNSIVDQQMALHLGAGIGLTEWIQVDLSMPLYLVNDVTFQAEDRGGFAAGDLSLRPKFSFFNDEDSMIGLGAMIDLTFPTGSGDAFVGSGGFTATPKLLFDVRLGMVTLAANAGVLVQGSRRVQDFEASQQVVFGTGAELAFLEGMVQLGAEVTGKSDFSSIFGREETPLEGLLGAKINIDPGFTIMTAGGAGLTPGVGTPEFRALLGVSWSPRDGDFDKDGIPNSKDECPRDPEDLDGFEDEDGCPDLDNDGDGIADADDQCPNEPEDMDEFEDENGCPDPDNDGDAILDADDNCPNEPGRQEDGGCPNPDVDGDGIPNESDKCPDDAEDMDGFQDEDGCPEPDNDNDGIFDAEDQCPNEPGLKEDNGCPPKETKAVREGEAIKIMDRVYFETGKAEIKPESFNLLDQVALILRSNPDIKKVEIAGHTDDVGADEKNMVLSQERADSVRLYLMEREIAGDRLVAKGYGETKPLTPNRNNAARSMNRRVEFNILEQ</sequence>
<dbReference type="EMBL" id="CP042467">
    <property type="protein sequence ID" value="QED27410.1"/>
    <property type="molecule type" value="Genomic_DNA"/>
</dbReference>
<dbReference type="AlphaFoldDB" id="A0A5B8XP28"/>
<dbReference type="GO" id="GO:0009279">
    <property type="term" value="C:cell outer membrane"/>
    <property type="evidence" value="ECO:0007669"/>
    <property type="project" value="UniProtKB-SubCell"/>
</dbReference>
<feature type="compositionally biased region" description="Acidic residues" evidence="6">
    <location>
        <begin position="306"/>
        <end position="367"/>
    </location>
</feature>
<keyword evidence="10" id="KW-1185">Reference proteome</keyword>
<dbReference type="InterPro" id="IPR003367">
    <property type="entry name" value="Thrombospondin_3-like_rpt"/>
</dbReference>
<keyword evidence="4" id="KW-0998">Cell outer membrane</keyword>
<reference evidence="9 10" key="1">
    <citation type="submission" date="2019-08" db="EMBL/GenBank/DDBJ databases">
        <authorList>
            <person name="Liang Q."/>
        </authorList>
    </citation>
    <scope>NUCLEOTIDE SEQUENCE [LARGE SCALE GENOMIC DNA]</scope>
    <source>
        <strain evidence="9 10">V1718</strain>
    </source>
</reference>
<evidence type="ECO:0000256" key="4">
    <source>
        <dbReference type="ARBA" id="ARBA00023237"/>
    </source>
</evidence>
<protein>
    <submittedName>
        <fullName evidence="9">OmpA family protein</fullName>
    </submittedName>
</protein>
<keyword evidence="2 7" id="KW-0732">Signal</keyword>
<dbReference type="Pfam" id="PF00691">
    <property type="entry name" value="OmpA"/>
    <property type="match status" value="1"/>
</dbReference>
<evidence type="ECO:0000256" key="7">
    <source>
        <dbReference type="SAM" id="SignalP"/>
    </source>
</evidence>
<comment type="subcellular location">
    <subcellularLocation>
        <location evidence="1">Cell outer membrane</location>
    </subcellularLocation>
</comment>
<evidence type="ECO:0000313" key="10">
    <source>
        <dbReference type="Proteomes" id="UP000321595"/>
    </source>
</evidence>
<evidence type="ECO:0000256" key="1">
    <source>
        <dbReference type="ARBA" id="ARBA00004442"/>
    </source>
</evidence>
<feature type="region of interest" description="Disordered" evidence="6">
    <location>
        <begin position="281"/>
        <end position="447"/>
    </location>
</feature>
<dbReference type="Pfam" id="PF13557">
    <property type="entry name" value="Phenol_MetA_deg"/>
    <property type="match status" value="1"/>
</dbReference>
<dbReference type="CDD" id="cd07185">
    <property type="entry name" value="OmpA_C-like"/>
    <property type="match status" value="1"/>
</dbReference>
<dbReference type="Gene3D" id="4.10.1080.10">
    <property type="entry name" value="TSP type-3 repeat"/>
    <property type="match status" value="2"/>
</dbReference>
<dbReference type="InterPro" id="IPR050330">
    <property type="entry name" value="Bact_OuterMem_StrucFunc"/>
</dbReference>
<dbReference type="PANTHER" id="PTHR30329">
    <property type="entry name" value="STATOR ELEMENT OF FLAGELLAR MOTOR COMPLEX"/>
    <property type="match status" value="1"/>
</dbReference>
<feature type="chain" id="PRO_5022858788" evidence="7">
    <location>
        <begin position="20"/>
        <end position="567"/>
    </location>
</feature>
<keyword evidence="3 5" id="KW-0472">Membrane</keyword>
<dbReference type="PRINTS" id="PR01021">
    <property type="entry name" value="OMPADOMAIN"/>
</dbReference>
<dbReference type="InterPro" id="IPR036737">
    <property type="entry name" value="OmpA-like_sf"/>
</dbReference>
<evidence type="ECO:0000259" key="8">
    <source>
        <dbReference type="PROSITE" id="PS51123"/>
    </source>
</evidence>